<comment type="caution">
    <text evidence="2">The sequence shown here is derived from an EMBL/GenBank/DDBJ whole genome shotgun (WGS) entry which is preliminary data.</text>
</comment>
<accession>A0A8J4H3W0</accession>
<keyword evidence="2" id="KW-0378">Hydrolase</keyword>
<dbReference type="GO" id="GO:0016787">
    <property type="term" value="F:hydrolase activity"/>
    <property type="evidence" value="ECO:0007669"/>
    <property type="project" value="UniProtKB-KW"/>
</dbReference>
<dbReference type="SUPFAM" id="SSF51445">
    <property type="entry name" value="(Trans)glycosidases"/>
    <property type="match status" value="1"/>
</dbReference>
<evidence type="ECO:0000259" key="1">
    <source>
        <dbReference type="Pfam" id="PF13200"/>
    </source>
</evidence>
<evidence type="ECO:0000313" key="3">
    <source>
        <dbReference type="Proteomes" id="UP000677918"/>
    </source>
</evidence>
<dbReference type="EMBL" id="BOVK01000013">
    <property type="protein sequence ID" value="GIQ68198.1"/>
    <property type="molecule type" value="Genomic_DNA"/>
</dbReference>
<dbReference type="Pfam" id="PF13200">
    <property type="entry name" value="DUF4015"/>
    <property type="match status" value="1"/>
</dbReference>
<sequence length="413" mass="46199">MDILLASLLLLMGNVEEAQPDASFEQLIQASLDSKHAIIAQLPEGNAGKPVLDGGSSSISGESGKSDLLVKLDPQREEAPVVRGIYVTAHSAAGARMESLLQLMDDTELNAMVIDVKDDWGNITYPSENPKLQEMGTTTKIIRDIPALMDTLEEHDIYPIARIVVFKDSIIAKKKPEWSFLRPDGTVWDNGKPHNPESFVNPYLQEVWDYNIEVAKEAAALGFKEIQFDYVRFPEGFETRADKLTYYQDERSRIEAVADFVQYAREELAPLGVRVSVDIFGYAASVPAAEGIGQDFNKISQYVDVICPMVYPSHYSTGWFGQKVPDASPYEVIYGAMADTHTKLEEIGELKPIIRPWIQDFTASWVPGYIPYGKKEVEAQIRAMQEQGIDEFLLWNASNRYTAGVDYDLDPET</sequence>
<proteinExistence type="predicted"/>
<dbReference type="Proteomes" id="UP000677918">
    <property type="component" value="Unassembled WGS sequence"/>
</dbReference>
<organism evidence="2 3">
    <name type="scientific">Xylanibacillus composti</name>
    <dbReference type="NCBI Taxonomy" id="1572762"/>
    <lineage>
        <taxon>Bacteria</taxon>
        <taxon>Bacillati</taxon>
        <taxon>Bacillota</taxon>
        <taxon>Bacilli</taxon>
        <taxon>Bacillales</taxon>
        <taxon>Paenibacillaceae</taxon>
        <taxon>Xylanibacillus</taxon>
    </lineage>
</organism>
<dbReference type="Gene3D" id="3.20.20.80">
    <property type="entry name" value="Glycosidases"/>
    <property type="match status" value="1"/>
</dbReference>
<dbReference type="InterPro" id="IPR017853">
    <property type="entry name" value="GH"/>
</dbReference>
<feature type="domain" description="DUF4015" evidence="1">
    <location>
        <begin position="84"/>
        <end position="401"/>
    </location>
</feature>
<protein>
    <submittedName>
        <fullName evidence="2">Putative glycoside hydrolase</fullName>
    </submittedName>
</protein>
<gene>
    <name evidence="2" type="ORF">XYCOK13_10220</name>
</gene>
<dbReference type="InterPro" id="IPR025275">
    <property type="entry name" value="DUF4015"/>
</dbReference>
<keyword evidence="3" id="KW-1185">Reference proteome</keyword>
<name>A0A8J4H3W0_9BACL</name>
<dbReference type="AlphaFoldDB" id="A0A8J4H3W0"/>
<evidence type="ECO:0000313" key="2">
    <source>
        <dbReference type="EMBL" id="GIQ68198.1"/>
    </source>
</evidence>
<dbReference type="RefSeq" id="WP_213410799.1">
    <property type="nucleotide sequence ID" value="NZ_BOVK01000013.1"/>
</dbReference>
<reference evidence="2" key="1">
    <citation type="submission" date="2021-04" db="EMBL/GenBank/DDBJ databases">
        <title>Draft genome sequence of Xylanibacillus composti strain K13.</title>
        <authorList>
            <person name="Uke A."/>
            <person name="Chhe C."/>
            <person name="Baramee S."/>
            <person name="Kosugi A."/>
        </authorList>
    </citation>
    <scope>NUCLEOTIDE SEQUENCE</scope>
    <source>
        <strain evidence="2">K13</strain>
    </source>
</reference>